<evidence type="ECO:0000256" key="1">
    <source>
        <dbReference type="SAM" id="SignalP"/>
    </source>
</evidence>
<dbReference type="RefSeq" id="XP_007291524.1">
    <property type="nucleotide sequence ID" value="XM_007291462.1"/>
</dbReference>
<dbReference type="Pfam" id="PF19287">
    <property type="entry name" value="DUF5910"/>
    <property type="match status" value="1"/>
</dbReference>
<dbReference type="AlphaFoldDB" id="K1XAV6"/>
<organism evidence="2 3">
    <name type="scientific">Marssonina brunnea f. sp. multigermtubi (strain MB_m1)</name>
    <name type="common">Marssonina leaf spot fungus</name>
    <dbReference type="NCBI Taxonomy" id="1072389"/>
    <lineage>
        <taxon>Eukaryota</taxon>
        <taxon>Fungi</taxon>
        <taxon>Dikarya</taxon>
        <taxon>Ascomycota</taxon>
        <taxon>Pezizomycotina</taxon>
        <taxon>Leotiomycetes</taxon>
        <taxon>Helotiales</taxon>
        <taxon>Drepanopezizaceae</taxon>
        <taxon>Drepanopeziza</taxon>
    </lineage>
</organism>
<gene>
    <name evidence="2" type="ORF">MBM_03635</name>
</gene>
<protein>
    <submittedName>
        <fullName evidence="2">Uncharacterized protein</fullName>
    </submittedName>
</protein>
<sequence>MLQSKTILAILLALSFLFTEIQGEGNKIVMGYATVPADVAYLMNLRERPYVPRSDELTQLGPGFYLVNKPGNWKGNHESHFCVIRGLESRIQETEKVYIPRSYHRESWEDFNTQNLWGEKDESVILEYIMTETSIKEPEKAFRFSWVLGVDWQLRMLIPKNVVDRAGSDFQAACYESEAAMREDSDEVVDWMSWGITGHPGLPGN</sequence>
<reference evidence="2 3" key="1">
    <citation type="journal article" date="2012" name="BMC Genomics">
        <title>Sequencing the genome of Marssonina brunnea reveals fungus-poplar co-evolution.</title>
        <authorList>
            <person name="Zhu S."/>
            <person name="Cao Y.-Z."/>
            <person name="Jiang C."/>
            <person name="Tan B.-Y."/>
            <person name="Wang Z."/>
            <person name="Feng S."/>
            <person name="Zhang L."/>
            <person name="Su X.-H."/>
            <person name="Brejova B."/>
            <person name="Vinar T."/>
            <person name="Xu M."/>
            <person name="Wang M.-X."/>
            <person name="Zhang S.-G."/>
            <person name="Huang M.-R."/>
            <person name="Wu R."/>
            <person name="Zhou Y."/>
        </authorList>
    </citation>
    <scope>NUCLEOTIDE SEQUENCE [LARGE SCALE GENOMIC DNA]</scope>
    <source>
        <strain evidence="2 3">MB_m1</strain>
    </source>
</reference>
<keyword evidence="1" id="KW-0732">Signal</keyword>
<dbReference type="eggNOG" id="ENOG502SUI0">
    <property type="taxonomic scope" value="Eukaryota"/>
</dbReference>
<dbReference type="InParanoid" id="K1XAV6"/>
<feature type="signal peptide" evidence="1">
    <location>
        <begin position="1"/>
        <end position="23"/>
    </location>
</feature>
<dbReference type="Proteomes" id="UP000006753">
    <property type="component" value="Unassembled WGS sequence"/>
</dbReference>
<name>K1XAV6_MARBU</name>
<evidence type="ECO:0000313" key="3">
    <source>
        <dbReference type="Proteomes" id="UP000006753"/>
    </source>
</evidence>
<dbReference type="InterPro" id="IPR045564">
    <property type="entry name" value="DUF5910"/>
</dbReference>
<keyword evidence="3" id="KW-1185">Reference proteome</keyword>
<dbReference type="GeneID" id="18759570"/>
<dbReference type="OrthoDB" id="10379890at2759"/>
<evidence type="ECO:0000313" key="2">
    <source>
        <dbReference type="EMBL" id="EKD17863.1"/>
    </source>
</evidence>
<feature type="chain" id="PRO_5003855039" evidence="1">
    <location>
        <begin position="24"/>
        <end position="205"/>
    </location>
</feature>
<dbReference type="KEGG" id="mbe:MBM_03635"/>
<accession>K1XAV6</accession>
<proteinExistence type="predicted"/>
<dbReference type="EMBL" id="JH921434">
    <property type="protein sequence ID" value="EKD17863.1"/>
    <property type="molecule type" value="Genomic_DNA"/>
</dbReference>
<dbReference type="HOGENOM" id="CLU_091777_0_1_1"/>